<evidence type="ECO:0008006" key="3">
    <source>
        <dbReference type="Google" id="ProtNLM"/>
    </source>
</evidence>
<comment type="caution">
    <text evidence="1">The sequence shown here is derived from an EMBL/GenBank/DDBJ whole genome shotgun (WGS) entry which is preliminary data.</text>
</comment>
<name>A0A251X2S0_9RHOB</name>
<dbReference type="Pfam" id="PF00494">
    <property type="entry name" value="SQS_PSY"/>
    <property type="match status" value="1"/>
</dbReference>
<keyword evidence="2" id="KW-1185">Reference proteome</keyword>
<reference evidence="1 2" key="1">
    <citation type="submission" date="2016-12" db="EMBL/GenBank/DDBJ databases">
        <title>The draft genome sequence of HSLHS2.</title>
        <authorList>
            <person name="Hu D."/>
            <person name="Wang L."/>
            <person name="Shao Z."/>
        </authorList>
    </citation>
    <scope>NUCLEOTIDE SEQUENCE [LARGE SCALE GENOMIC DNA]</scope>
    <source>
        <strain evidence="1">MCCC 1A06712</strain>
    </source>
</reference>
<dbReference type="SUPFAM" id="SSF48576">
    <property type="entry name" value="Terpenoid synthases"/>
    <property type="match status" value="1"/>
</dbReference>
<evidence type="ECO:0000313" key="2">
    <source>
        <dbReference type="Proteomes" id="UP000194664"/>
    </source>
</evidence>
<dbReference type="Proteomes" id="UP000194664">
    <property type="component" value="Unassembled WGS sequence"/>
</dbReference>
<organism evidence="1 2">
    <name type="scientific">Marivivens niveibacter</name>
    <dbReference type="NCBI Taxonomy" id="1930667"/>
    <lineage>
        <taxon>Bacteria</taxon>
        <taxon>Pseudomonadati</taxon>
        <taxon>Pseudomonadota</taxon>
        <taxon>Alphaproteobacteria</taxon>
        <taxon>Rhodobacterales</taxon>
        <taxon>Paracoccaceae</taxon>
        <taxon>Marivivens group</taxon>
        <taxon>Marivivens</taxon>
    </lineage>
</organism>
<dbReference type="EMBL" id="MSPP01000001">
    <property type="protein sequence ID" value="OUD10902.1"/>
    <property type="molecule type" value="Genomic_DNA"/>
</dbReference>
<accession>A0A251X2S0</accession>
<evidence type="ECO:0000313" key="1">
    <source>
        <dbReference type="EMBL" id="OUD10902.1"/>
    </source>
</evidence>
<sequence length="255" mass="28159">MTVNACAELVRQGDPDRFLAAMAATPEQRQRLFPIYAFNLEVAKAPWITKEPMIAQMRLQWWQDIVQEVIDGKDPRAHEVAGPFAQVVKEAALPPSVISTLINARYWDINNDLFTNEEDVIAHIDRGAGSLTVLAALSLGASQDMESDLREAAIASGIANWFLAVPAITAAGRKPFAHETLAEVKNLADYGLRMLDKQRRTDFGSAVPALRAGWRAKDLLKQAIRDPQAVPVGRLGTSEFRRKSTLMIKSAAGRW</sequence>
<gene>
    <name evidence="1" type="ORF">BVC71_05400</name>
</gene>
<proteinExistence type="predicted"/>
<protein>
    <recommendedName>
        <fullName evidence="3">Phytoene synthase</fullName>
    </recommendedName>
</protein>
<dbReference type="Gene3D" id="1.10.600.10">
    <property type="entry name" value="Farnesyl Diphosphate Synthase"/>
    <property type="match status" value="1"/>
</dbReference>
<dbReference type="InterPro" id="IPR008949">
    <property type="entry name" value="Isoprenoid_synthase_dom_sf"/>
</dbReference>
<dbReference type="InterPro" id="IPR002060">
    <property type="entry name" value="Squ/phyt_synthse"/>
</dbReference>
<dbReference type="AlphaFoldDB" id="A0A251X2S0"/>
<dbReference type="OrthoDB" id="9814909at2"/>
<dbReference type="RefSeq" id="WP_086450544.1">
    <property type="nucleotide sequence ID" value="NZ_MSPP01000001.1"/>
</dbReference>